<proteinExistence type="predicted"/>
<dbReference type="EMBL" id="CAVMBE010000056">
    <property type="protein sequence ID" value="CAK4032010.1"/>
    <property type="molecule type" value="Genomic_DNA"/>
</dbReference>
<organism evidence="3 4">
    <name type="scientific">Lecanosticta acicola</name>
    <dbReference type="NCBI Taxonomy" id="111012"/>
    <lineage>
        <taxon>Eukaryota</taxon>
        <taxon>Fungi</taxon>
        <taxon>Dikarya</taxon>
        <taxon>Ascomycota</taxon>
        <taxon>Pezizomycotina</taxon>
        <taxon>Dothideomycetes</taxon>
        <taxon>Dothideomycetidae</taxon>
        <taxon>Mycosphaerellales</taxon>
        <taxon>Mycosphaerellaceae</taxon>
        <taxon>Lecanosticta</taxon>
    </lineage>
</organism>
<sequence>MEATAIEGAPRGIFALPNEILLNIFALFATRDVVSFAPTCRRVNSLVIRILQQRLQVATGLDGHTLYLECGHPSERWTTSKVFCTPLGTHGLEELVSDVQSTGGIPGQIGQMGKLYTRFRPVNKEPDFRSVPRPHPAGDIPGSRTYRTPEQDAAAWKAYTQEAVSRPVNIDAHFLFTQLETFAYLGRRESTRGLLFSIQDLCEGTIRVWRDWLSKQCENKRWSDGEIIAVHHEESSNTLNDAQLRNRTDMLKNPHLDPSVLWLNTRRENVGIKFRVTEKKWRRDNNPVLFESEVEVPVSYNVELQEVIVRTTELVFKLEESKKQILNQTGKAMIFGSYIE</sequence>
<dbReference type="AlphaFoldDB" id="A0AAI8Z3J3"/>
<dbReference type="InterPro" id="IPR036047">
    <property type="entry name" value="F-box-like_dom_sf"/>
</dbReference>
<dbReference type="InterPro" id="IPR001810">
    <property type="entry name" value="F-box_dom"/>
</dbReference>
<dbReference type="PROSITE" id="PS50181">
    <property type="entry name" value="FBOX"/>
    <property type="match status" value="1"/>
</dbReference>
<gene>
    <name evidence="3" type="ORF">LECACI_7A007168</name>
</gene>
<dbReference type="CDD" id="cd09917">
    <property type="entry name" value="F-box_SF"/>
    <property type="match status" value="1"/>
</dbReference>
<protein>
    <submittedName>
        <fullName evidence="3">F-box domain-containing</fullName>
    </submittedName>
</protein>
<evidence type="ECO:0000313" key="3">
    <source>
        <dbReference type="EMBL" id="CAK4032010.1"/>
    </source>
</evidence>
<evidence type="ECO:0000256" key="1">
    <source>
        <dbReference type="SAM" id="MobiDB-lite"/>
    </source>
</evidence>
<evidence type="ECO:0000313" key="4">
    <source>
        <dbReference type="Proteomes" id="UP001296104"/>
    </source>
</evidence>
<feature type="region of interest" description="Disordered" evidence="1">
    <location>
        <begin position="126"/>
        <end position="146"/>
    </location>
</feature>
<dbReference type="Pfam" id="PF12937">
    <property type="entry name" value="F-box-like"/>
    <property type="match status" value="1"/>
</dbReference>
<comment type="caution">
    <text evidence="3">The sequence shown here is derived from an EMBL/GenBank/DDBJ whole genome shotgun (WGS) entry which is preliminary data.</text>
</comment>
<dbReference type="Proteomes" id="UP001296104">
    <property type="component" value="Unassembled WGS sequence"/>
</dbReference>
<name>A0AAI8Z3J3_9PEZI</name>
<reference evidence="3" key="1">
    <citation type="submission" date="2023-11" db="EMBL/GenBank/DDBJ databases">
        <authorList>
            <person name="Alioto T."/>
            <person name="Alioto T."/>
            <person name="Gomez Garrido J."/>
        </authorList>
    </citation>
    <scope>NUCLEOTIDE SEQUENCE</scope>
</reference>
<keyword evidence="4" id="KW-1185">Reference proteome</keyword>
<evidence type="ECO:0000259" key="2">
    <source>
        <dbReference type="PROSITE" id="PS50181"/>
    </source>
</evidence>
<dbReference type="SUPFAM" id="SSF81383">
    <property type="entry name" value="F-box domain"/>
    <property type="match status" value="1"/>
</dbReference>
<accession>A0AAI8Z3J3</accession>
<feature type="domain" description="F-box" evidence="2">
    <location>
        <begin position="10"/>
        <end position="47"/>
    </location>
</feature>